<dbReference type="STRING" id="1437425.CSEC_1963"/>
<dbReference type="InterPro" id="IPR006073">
    <property type="entry name" value="GTP-bd"/>
</dbReference>
<dbReference type="GO" id="GO:0046872">
    <property type="term" value="F:metal ion binding"/>
    <property type="evidence" value="ECO:0007669"/>
    <property type="project" value="UniProtKB-KW"/>
</dbReference>
<dbReference type="GO" id="GO:0000917">
    <property type="term" value="P:division septum assembly"/>
    <property type="evidence" value="ECO:0007669"/>
    <property type="project" value="UniProtKB-KW"/>
</dbReference>
<keyword evidence="5 10" id="KW-0547">Nucleotide-binding</keyword>
<name>A0A090D2N5_9BACT</name>
<evidence type="ECO:0000256" key="10">
    <source>
        <dbReference type="HAMAP-Rule" id="MF_00321"/>
    </source>
</evidence>
<dbReference type="RefSeq" id="WP_041018302.1">
    <property type="nucleotide sequence ID" value="NZ_CCEJ010000009.1"/>
</dbReference>
<evidence type="ECO:0000256" key="1">
    <source>
        <dbReference type="ARBA" id="ARBA00001946"/>
    </source>
</evidence>
<evidence type="ECO:0000313" key="13">
    <source>
        <dbReference type="Proteomes" id="UP000031552"/>
    </source>
</evidence>
<evidence type="ECO:0000256" key="8">
    <source>
        <dbReference type="ARBA" id="ARBA00023210"/>
    </source>
</evidence>
<reference evidence="12" key="2">
    <citation type="submission" date="2014-09" db="EMBL/GenBank/DDBJ databases">
        <title>Criblamydia sequanensis harbors a mega-plasmid encoding arsenite resistance.</title>
        <authorList>
            <person name="Bertelli C."/>
            <person name="Goesmann A."/>
            <person name="Greub G."/>
        </authorList>
    </citation>
    <scope>NUCLEOTIDE SEQUENCE [LARGE SCALE GENOMIC DNA]</scope>
    <source>
        <strain evidence="12">CRIB-18</strain>
    </source>
</reference>
<reference evidence="12" key="1">
    <citation type="submission" date="2013-12" db="EMBL/GenBank/DDBJ databases">
        <authorList>
            <person name="Linke B."/>
        </authorList>
    </citation>
    <scope>NUCLEOTIDE SEQUENCE [LARGE SCALE GENOMIC DNA]</scope>
    <source>
        <strain evidence="12">CRIB-18</strain>
    </source>
</reference>
<evidence type="ECO:0000256" key="6">
    <source>
        <dbReference type="ARBA" id="ARBA00022842"/>
    </source>
</evidence>
<accession>A0A090D2N5</accession>
<keyword evidence="13" id="KW-1185">Reference proteome</keyword>
<proteinExistence type="inferred from homology"/>
<evidence type="ECO:0000259" key="11">
    <source>
        <dbReference type="PROSITE" id="PS51706"/>
    </source>
</evidence>
<comment type="function">
    <text evidence="10">Necessary for normal cell division and for the maintenance of normal septation.</text>
</comment>
<dbReference type="GO" id="GO:0005829">
    <property type="term" value="C:cytosol"/>
    <property type="evidence" value="ECO:0007669"/>
    <property type="project" value="TreeGrafter"/>
</dbReference>
<dbReference type="PANTHER" id="PTHR11649:SF13">
    <property type="entry name" value="ENGB-TYPE G DOMAIN-CONTAINING PROTEIN"/>
    <property type="match status" value="1"/>
</dbReference>
<dbReference type="FunFam" id="3.40.50.300:FF:000098">
    <property type="entry name" value="Probable GTP-binding protein EngB"/>
    <property type="match status" value="1"/>
</dbReference>
<evidence type="ECO:0000256" key="7">
    <source>
        <dbReference type="ARBA" id="ARBA00023134"/>
    </source>
</evidence>
<dbReference type="InterPro" id="IPR027417">
    <property type="entry name" value="P-loop_NTPase"/>
</dbReference>
<gene>
    <name evidence="10 12" type="primary">engB</name>
    <name evidence="12" type="ORF">CSEC_1963</name>
</gene>
<keyword evidence="7 10" id="KW-0342">GTP-binding</keyword>
<dbReference type="NCBIfam" id="TIGR03598">
    <property type="entry name" value="GTPase_YsxC"/>
    <property type="match status" value="1"/>
</dbReference>
<evidence type="ECO:0000256" key="9">
    <source>
        <dbReference type="ARBA" id="ARBA00023306"/>
    </source>
</evidence>
<evidence type="ECO:0000256" key="3">
    <source>
        <dbReference type="ARBA" id="ARBA00022618"/>
    </source>
</evidence>
<dbReference type="PANTHER" id="PTHR11649">
    <property type="entry name" value="MSS1/TRME-RELATED GTP-BINDING PROTEIN"/>
    <property type="match status" value="1"/>
</dbReference>
<dbReference type="Gene3D" id="3.40.50.300">
    <property type="entry name" value="P-loop containing nucleotide triphosphate hydrolases"/>
    <property type="match status" value="1"/>
</dbReference>
<keyword evidence="4" id="KW-0479">Metal-binding</keyword>
<keyword evidence="9 10" id="KW-0131">Cell cycle</keyword>
<dbReference type="SUPFAM" id="SSF52540">
    <property type="entry name" value="P-loop containing nucleoside triphosphate hydrolases"/>
    <property type="match status" value="1"/>
</dbReference>
<keyword evidence="8 10" id="KW-0717">Septation</keyword>
<dbReference type="InterPro" id="IPR019987">
    <property type="entry name" value="GTP-bd_ribosome_bio_YsxC"/>
</dbReference>
<dbReference type="Proteomes" id="UP000031552">
    <property type="component" value="Unassembled WGS sequence"/>
</dbReference>
<dbReference type="AlphaFoldDB" id="A0A090D2N5"/>
<comment type="similarity">
    <text evidence="2 10">Belongs to the TRAFAC class TrmE-Era-EngA-EngB-Septin-like GTPase superfamily. EngB GTPase family.</text>
</comment>
<evidence type="ECO:0000256" key="2">
    <source>
        <dbReference type="ARBA" id="ARBA00009638"/>
    </source>
</evidence>
<dbReference type="OrthoDB" id="9804921at2"/>
<keyword evidence="3 10" id="KW-0132">Cell division</keyword>
<dbReference type="PROSITE" id="PS51706">
    <property type="entry name" value="G_ENGB"/>
    <property type="match status" value="1"/>
</dbReference>
<keyword evidence="6" id="KW-0460">Magnesium</keyword>
<protein>
    <recommendedName>
        <fullName evidence="10">Probable GTP-binding protein EngB</fullName>
    </recommendedName>
</protein>
<dbReference type="GO" id="GO:0005525">
    <property type="term" value="F:GTP binding"/>
    <property type="evidence" value="ECO:0007669"/>
    <property type="project" value="UniProtKB-UniRule"/>
</dbReference>
<evidence type="ECO:0000256" key="5">
    <source>
        <dbReference type="ARBA" id="ARBA00022741"/>
    </source>
</evidence>
<organism evidence="12 13">
    <name type="scientific">Candidatus Criblamydia sequanensis CRIB-18</name>
    <dbReference type="NCBI Taxonomy" id="1437425"/>
    <lineage>
        <taxon>Bacteria</taxon>
        <taxon>Pseudomonadati</taxon>
        <taxon>Chlamydiota</taxon>
        <taxon>Chlamydiia</taxon>
        <taxon>Parachlamydiales</taxon>
        <taxon>Candidatus Criblamydiaceae</taxon>
        <taxon>Candidatus Criblamydia</taxon>
    </lineage>
</organism>
<evidence type="ECO:0000256" key="4">
    <source>
        <dbReference type="ARBA" id="ARBA00022723"/>
    </source>
</evidence>
<dbReference type="CDD" id="cd01876">
    <property type="entry name" value="YihA_EngB"/>
    <property type="match status" value="1"/>
</dbReference>
<dbReference type="InterPro" id="IPR030393">
    <property type="entry name" value="G_ENGB_dom"/>
</dbReference>
<evidence type="ECO:0000313" key="12">
    <source>
        <dbReference type="EMBL" id="CDR34770.1"/>
    </source>
</evidence>
<comment type="caution">
    <text evidence="12">The sequence shown here is derived from an EMBL/GenBank/DDBJ whole genome shotgun (WGS) entry which is preliminary data.</text>
</comment>
<dbReference type="EMBL" id="CCEJ010000009">
    <property type="protein sequence ID" value="CDR34770.1"/>
    <property type="molecule type" value="Genomic_DNA"/>
</dbReference>
<dbReference type="Pfam" id="PF01926">
    <property type="entry name" value="MMR_HSR1"/>
    <property type="match status" value="1"/>
</dbReference>
<comment type="cofactor">
    <cofactor evidence="1">
        <name>Mg(2+)</name>
        <dbReference type="ChEBI" id="CHEBI:18420"/>
    </cofactor>
</comment>
<feature type="domain" description="EngB-type G" evidence="11">
    <location>
        <begin position="31"/>
        <end position="203"/>
    </location>
</feature>
<dbReference type="HAMAP" id="MF_00321">
    <property type="entry name" value="GTPase_EngB"/>
    <property type="match status" value="1"/>
</dbReference>
<sequence length="206" mass="23911">MSRLLFSEIEFISSAANKEQFPLIKSDSGKLLPEVAIVGRSNVGKSSLLNYMFKRKNLARVSATPGKTQLINFFKVDKELVFVDLPGYGYAKVPKEMRADWGPLIQSYLDDRKQLALILYLFDMRRDPTDEDRELVEWFNRYQKPFMLVFTKKDKINKSSLEKRKNEIIKGLPESPYAPHLVSSTNEEGKENLIFSIKKYFNEQNN</sequence>
<dbReference type="eggNOG" id="COG0218">
    <property type="taxonomic scope" value="Bacteria"/>
</dbReference>